<gene>
    <name evidence="2" type="ordered locus">Rahaq_2381</name>
</gene>
<dbReference type="PANTHER" id="PTHR30619">
    <property type="entry name" value="DNA INTERNALIZATION/COMPETENCE PROTEIN COMEC/REC2"/>
    <property type="match status" value="1"/>
</dbReference>
<dbReference type="OrthoDB" id="9761531at2"/>
<dbReference type="eggNOG" id="COG2333">
    <property type="taxonomic scope" value="Bacteria"/>
</dbReference>
<name>A0A0H3FAF9_RAHSY</name>
<dbReference type="EMBL" id="CP002505">
    <property type="protein sequence ID" value="ADW73988.1"/>
    <property type="molecule type" value="Genomic_DNA"/>
</dbReference>
<protein>
    <recommendedName>
        <fullName evidence="1">Metallo-beta-lactamase domain-containing protein</fullName>
    </recommendedName>
</protein>
<reference evidence="3" key="1">
    <citation type="submission" date="2011-01" db="EMBL/GenBank/DDBJ databases">
        <title>Complete sequence of chromosome of Rahnella sp. Y9602.</title>
        <authorList>
            <consortium name="US DOE Joint Genome Institute"/>
            <person name="Lucas S."/>
            <person name="Copeland A."/>
            <person name="Lapidus A."/>
            <person name="Cheng J.-F."/>
            <person name="Goodwin L."/>
            <person name="Pitluck S."/>
            <person name="Lu M."/>
            <person name="Detter J.C."/>
            <person name="Han C."/>
            <person name="Tapia R."/>
            <person name="Land M."/>
            <person name="Hauser L."/>
            <person name="Kyrpides N."/>
            <person name="Ivanova N."/>
            <person name="Ovchinnikova G."/>
            <person name="Pagani I."/>
            <person name="Sobecky P.A."/>
            <person name="Martinez R.J."/>
            <person name="Woyke T."/>
        </authorList>
    </citation>
    <scope>NUCLEOTIDE SEQUENCE [LARGE SCALE GENOMIC DNA]</scope>
    <source>
        <strain evidence="3">Y9602</strain>
    </source>
</reference>
<sequence>MSSIIPTLPADSFEIITFGVGHGDCHLVELHHHGKVAFRLLYDGGVSLPQALTDHLNDHKKEDGSEDLDVVVLSHIDHDHQGGFHSLLKKTDITIGELWLPCLPAFERLSWLFAPRVQDAVSKAKGLENEANTRKIPVIYPLEGYKHRFQTNGNVTVSVISPARKMIKRLYSAPYSELETLLAHESLPHEWLIRGESWQEEEQFSEAANVFDTMNALSRDNFSPVSNQDNNLRNQNNIGQRIKKYRDNTSEPNFFGNSVLNDTSLVIVIDALLDGSQRRRIVLTGDQENWSWICSEYPAGLGVDVLKAPHHGGRVYLSDNKPKDRDDLDQFYIWMRPRIAVVSAKGTHNLPRQDFREALRAVGTTLACPNTRTKEFIFNDISNPLKKSCFEHFACNSQDQTKALRVRMTALQEDVNTAACLQGNCHRGAAPIVVLQQKIIEPDESFVRWTQTEVRKNAEWLEKLLMNDRKNHLKDWPESERLDHDVEAVKWSAIHNQAEAEQRTAFAFDPSYVLKYAAVHGIIWGSEDLKYGSTCDLVAAISDTEYKNLLNKVKEYSGFLLKISMPDSRSLHVIDNIEILESAEFSVLMEFWSAWAYIPYEIFIRHVKPRLLRDIAKHYSASIVNNMDPHFPISTNAKNSYATLYLYNNKAVSPDFYEKNSWYRLDEKLTGYISAHAFMAQMEQSKGSVLPILNYSHRGYTPDLSSLERFVKNFRDLFADEEEEKSNYPKDFETAPWLKLWGKDIKKQS</sequence>
<feature type="domain" description="Metallo-beta-lactamase" evidence="1">
    <location>
        <begin position="20"/>
        <end position="127"/>
    </location>
</feature>
<dbReference type="RefSeq" id="WP_013575688.1">
    <property type="nucleotide sequence ID" value="NC_015061.1"/>
</dbReference>
<evidence type="ECO:0000313" key="2">
    <source>
        <dbReference type="EMBL" id="ADW73988.1"/>
    </source>
</evidence>
<dbReference type="InterPro" id="IPR001279">
    <property type="entry name" value="Metallo-B-lactamas"/>
</dbReference>
<proteinExistence type="predicted"/>
<reference evidence="2 3" key="2">
    <citation type="journal article" date="2012" name="J. Bacteriol.">
        <title>Complete Genome Sequence of Rahnella sp. Strain Y9602, a Gammaproteobacterium Isolate from Metal- and Radionuclide-Contaminated Soil.</title>
        <authorList>
            <person name="Martinez R.J."/>
            <person name="Bruce D."/>
            <person name="Detter C."/>
            <person name="Goodwin L.A."/>
            <person name="Han J."/>
            <person name="Han C.S."/>
            <person name="Held B."/>
            <person name="Land M.L."/>
            <person name="Mikhailova N."/>
            <person name="Nolan M."/>
            <person name="Pennacchio L."/>
            <person name="Pitluck S."/>
            <person name="Tapia R."/>
            <person name="Woyke T."/>
            <person name="Sobecky P.A."/>
        </authorList>
    </citation>
    <scope>NUCLEOTIDE SEQUENCE [LARGE SCALE GENOMIC DNA]</scope>
    <source>
        <strain evidence="2 3">Y9602</strain>
    </source>
</reference>
<evidence type="ECO:0000313" key="3">
    <source>
        <dbReference type="Proteomes" id="UP000007257"/>
    </source>
</evidence>
<dbReference type="GeneID" id="95416993"/>
<dbReference type="KEGG" id="rah:Rahaq_2381"/>
<dbReference type="Proteomes" id="UP000007257">
    <property type="component" value="Chromosome"/>
</dbReference>
<dbReference type="SUPFAM" id="SSF56281">
    <property type="entry name" value="Metallo-hydrolase/oxidoreductase"/>
    <property type="match status" value="1"/>
</dbReference>
<dbReference type="PANTHER" id="PTHR30619:SF1">
    <property type="entry name" value="RECOMBINATION PROTEIN 2"/>
    <property type="match status" value="1"/>
</dbReference>
<dbReference type="InterPro" id="IPR036866">
    <property type="entry name" value="RibonucZ/Hydroxyglut_hydro"/>
</dbReference>
<organism evidence="2 3">
    <name type="scientific">Rahnella sp. (strain Y9602)</name>
    <dbReference type="NCBI Taxonomy" id="2703885"/>
    <lineage>
        <taxon>Bacteria</taxon>
        <taxon>Pseudomonadati</taxon>
        <taxon>Pseudomonadota</taxon>
        <taxon>Gammaproteobacteria</taxon>
        <taxon>Enterobacterales</taxon>
        <taxon>Yersiniaceae</taxon>
        <taxon>Rahnella</taxon>
    </lineage>
</organism>
<accession>A0A0H3FAF9</accession>
<dbReference type="HOGENOM" id="CLU_371260_0_0_6"/>
<evidence type="ECO:0000259" key="1">
    <source>
        <dbReference type="Pfam" id="PF00753"/>
    </source>
</evidence>
<dbReference type="InterPro" id="IPR052159">
    <property type="entry name" value="Competence_DNA_uptake"/>
</dbReference>
<dbReference type="Pfam" id="PF00753">
    <property type="entry name" value="Lactamase_B"/>
    <property type="match status" value="1"/>
</dbReference>
<dbReference type="Gene3D" id="3.60.15.10">
    <property type="entry name" value="Ribonuclease Z/Hydroxyacylglutathione hydrolase-like"/>
    <property type="match status" value="1"/>
</dbReference>
<dbReference type="AlphaFoldDB" id="A0A0H3FAF9"/>